<feature type="signal peptide" evidence="1">
    <location>
        <begin position="1"/>
        <end position="16"/>
    </location>
</feature>
<protein>
    <submittedName>
        <fullName evidence="2">Uncharacterized protein</fullName>
    </submittedName>
</protein>
<dbReference type="EMBL" id="KK112696">
    <property type="protein sequence ID" value="KFM58311.1"/>
    <property type="molecule type" value="Genomic_DNA"/>
</dbReference>
<gene>
    <name evidence="2" type="ORF">X975_02082</name>
</gene>
<feature type="chain" id="PRO_5001829239" evidence="1">
    <location>
        <begin position="17"/>
        <end position="49"/>
    </location>
</feature>
<organism evidence="2 3">
    <name type="scientific">Stegodyphus mimosarum</name>
    <name type="common">African social velvet spider</name>
    <dbReference type="NCBI Taxonomy" id="407821"/>
    <lineage>
        <taxon>Eukaryota</taxon>
        <taxon>Metazoa</taxon>
        <taxon>Ecdysozoa</taxon>
        <taxon>Arthropoda</taxon>
        <taxon>Chelicerata</taxon>
        <taxon>Arachnida</taxon>
        <taxon>Araneae</taxon>
        <taxon>Araneomorphae</taxon>
        <taxon>Entelegynae</taxon>
        <taxon>Eresoidea</taxon>
        <taxon>Eresidae</taxon>
        <taxon>Stegodyphus</taxon>
    </lineage>
</organism>
<accession>A0A087SZM2</accession>
<dbReference type="AlphaFoldDB" id="A0A087SZM2"/>
<proteinExistence type="predicted"/>
<dbReference type="Proteomes" id="UP000054359">
    <property type="component" value="Unassembled WGS sequence"/>
</dbReference>
<keyword evidence="1" id="KW-0732">Signal</keyword>
<evidence type="ECO:0000313" key="2">
    <source>
        <dbReference type="EMBL" id="KFM58311.1"/>
    </source>
</evidence>
<evidence type="ECO:0000313" key="3">
    <source>
        <dbReference type="Proteomes" id="UP000054359"/>
    </source>
</evidence>
<feature type="non-terminal residue" evidence="2">
    <location>
        <position position="49"/>
    </location>
</feature>
<evidence type="ECO:0000256" key="1">
    <source>
        <dbReference type="SAM" id="SignalP"/>
    </source>
</evidence>
<sequence length="49" mass="6134">MFSYALIHCCWHCILCQQYVFCEYIVQMPTKNSHDQALMLYTFYYHLWF</sequence>
<keyword evidence="3" id="KW-1185">Reference proteome</keyword>
<reference evidence="2 3" key="1">
    <citation type="submission" date="2013-11" db="EMBL/GenBank/DDBJ databases">
        <title>Genome sequencing of Stegodyphus mimosarum.</title>
        <authorList>
            <person name="Bechsgaard J."/>
        </authorList>
    </citation>
    <scope>NUCLEOTIDE SEQUENCE [LARGE SCALE GENOMIC DNA]</scope>
</reference>
<name>A0A087SZM2_STEMI</name>